<evidence type="ECO:0000313" key="1">
    <source>
        <dbReference type="EMBL" id="MBA5244485.1"/>
    </source>
</evidence>
<protein>
    <submittedName>
        <fullName evidence="1">Uncharacterized protein</fullName>
    </submittedName>
</protein>
<sequence length="169" mass="18292">MRVTLAQAADYFRADFDEIARVAKSGCVALDERGTVNLMLAQALARYVSDEFVEIFGTDQAFVARDIGFVEAEYFDRADRLLPAELGLLDARAMGLAPGGRRYVQAAGLEDLVNAGILGLSDQTLRVGVLVREPDSSEKQALADAYMLGGVRVQEAVRTYIRENAASAA</sequence>
<dbReference type="EMBL" id="JACDTZ010000001">
    <property type="protein sequence ID" value="MBA5244485.1"/>
    <property type="molecule type" value="Genomic_DNA"/>
</dbReference>
<reference evidence="1 2" key="1">
    <citation type="submission" date="2020-07" db="EMBL/GenBank/DDBJ databases">
        <title>Draft genome and description of Corynebacterium haemomassiliense strain Marseile-Q3615 sp. nov.</title>
        <authorList>
            <person name="Boxberger M."/>
            <person name="La Scola B."/>
        </authorList>
    </citation>
    <scope>NUCLEOTIDE SEQUENCE [LARGE SCALE GENOMIC DNA]</scope>
    <source>
        <strain evidence="1 2">Marseille-Q3615</strain>
    </source>
</reference>
<comment type="caution">
    <text evidence="1">The sequence shown here is derived from an EMBL/GenBank/DDBJ whole genome shotgun (WGS) entry which is preliminary data.</text>
</comment>
<dbReference type="RefSeq" id="WP_181889101.1">
    <property type="nucleotide sequence ID" value="NZ_JACDTZ010000001.1"/>
</dbReference>
<organism evidence="1 2">
    <name type="scientific">Corynebacterium haemomassiliense</name>
    <dbReference type="NCBI Taxonomy" id="2754726"/>
    <lineage>
        <taxon>Bacteria</taxon>
        <taxon>Bacillati</taxon>
        <taxon>Actinomycetota</taxon>
        <taxon>Actinomycetes</taxon>
        <taxon>Mycobacteriales</taxon>
        <taxon>Corynebacteriaceae</taxon>
        <taxon>Corynebacterium</taxon>
    </lineage>
</organism>
<dbReference type="AlphaFoldDB" id="A0A7W2EB61"/>
<name>A0A7W2EB61_9CORY</name>
<proteinExistence type="predicted"/>
<keyword evidence="2" id="KW-1185">Reference proteome</keyword>
<gene>
    <name evidence="1" type="ORF">H0193_06645</name>
</gene>
<dbReference type="Proteomes" id="UP000523682">
    <property type="component" value="Unassembled WGS sequence"/>
</dbReference>
<accession>A0A7W2EB61</accession>
<evidence type="ECO:0000313" key="2">
    <source>
        <dbReference type="Proteomes" id="UP000523682"/>
    </source>
</evidence>